<organism evidence="1 2">
    <name type="scientific">Austropuccinia psidii MF-1</name>
    <dbReference type="NCBI Taxonomy" id="1389203"/>
    <lineage>
        <taxon>Eukaryota</taxon>
        <taxon>Fungi</taxon>
        <taxon>Dikarya</taxon>
        <taxon>Basidiomycota</taxon>
        <taxon>Pucciniomycotina</taxon>
        <taxon>Pucciniomycetes</taxon>
        <taxon>Pucciniales</taxon>
        <taxon>Sphaerophragmiaceae</taxon>
        <taxon>Austropuccinia</taxon>
    </lineage>
</organism>
<dbReference type="EMBL" id="AVOT02007390">
    <property type="protein sequence ID" value="MBW0483801.1"/>
    <property type="molecule type" value="Genomic_DNA"/>
</dbReference>
<accession>A0A9Q3CJJ2</accession>
<name>A0A9Q3CJJ2_9BASI</name>
<dbReference type="Proteomes" id="UP000765509">
    <property type="component" value="Unassembled WGS sequence"/>
</dbReference>
<evidence type="ECO:0000313" key="2">
    <source>
        <dbReference type="Proteomes" id="UP000765509"/>
    </source>
</evidence>
<evidence type="ECO:0000313" key="1">
    <source>
        <dbReference type="EMBL" id="MBW0483801.1"/>
    </source>
</evidence>
<dbReference type="AlphaFoldDB" id="A0A9Q3CJJ2"/>
<sequence length="126" mass="13842">MSGALVCCGPNEAYQARRLLAGSWRPRENGLPMSLPLYYGSIHPGKPPVSQRVWKVLAAELVGEQDCLWCYRARDKGGAFTLTRALHLHEGAKKRTRLGSGIVGLTPVLQTIYAMVAAKAFFERSV</sequence>
<gene>
    <name evidence="1" type="ORF">O181_023516</name>
</gene>
<comment type="caution">
    <text evidence="1">The sequence shown here is derived from an EMBL/GenBank/DDBJ whole genome shotgun (WGS) entry which is preliminary data.</text>
</comment>
<protein>
    <submittedName>
        <fullName evidence="1">Uncharacterized protein</fullName>
    </submittedName>
</protein>
<proteinExistence type="predicted"/>
<keyword evidence="2" id="KW-1185">Reference proteome</keyword>
<reference evidence="1" key="1">
    <citation type="submission" date="2021-03" db="EMBL/GenBank/DDBJ databases">
        <title>Draft genome sequence of rust myrtle Austropuccinia psidii MF-1, a brazilian biotype.</title>
        <authorList>
            <person name="Quecine M.C."/>
            <person name="Pachon D.M.R."/>
            <person name="Bonatelli M.L."/>
            <person name="Correr F.H."/>
            <person name="Franceschini L.M."/>
            <person name="Leite T.F."/>
            <person name="Margarido G.R.A."/>
            <person name="Almeida C.A."/>
            <person name="Ferrarezi J.A."/>
            <person name="Labate C.A."/>
        </authorList>
    </citation>
    <scope>NUCLEOTIDE SEQUENCE</scope>
    <source>
        <strain evidence="1">MF-1</strain>
    </source>
</reference>